<organism evidence="1 2">
    <name type="scientific">Microlunatus antarcticus</name>
    <dbReference type="NCBI Taxonomy" id="53388"/>
    <lineage>
        <taxon>Bacteria</taxon>
        <taxon>Bacillati</taxon>
        <taxon>Actinomycetota</taxon>
        <taxon>Actinomycetes</taxon>
        <taxon>Propionibacteriales</taxon>
        <taxon>Propionibacteriaceae</taxon>
        <taxon>Microlunatus</taxon>
    </lineage>
</organism>
<evidence type="ECO:0000313" key="1">
    <source>
        <dbReference type="EMBL" id="MBB3328592.1"/>
    </source>
</evidence>
<dbReference type="RefSeq" id="WP_183340552.1">
    <property type="nucleotide sequence ID" value="NZ_JACHZG010000001.1"/>
</dbReference>
<dbReference type="EMBL" id="JACHZG010000001">
    <property type="protein sequence ID" value="MBB3328592.1"/>
    <property type="molecule type" value="Genomic_DNA"/>
</dbReference>
<name>A0A7W5JZL3_9ACTN</name>
<keyword evidence="2" id="KW-1185">Reference proteome</keyword>
<gene>
    <name evidence="1" type="ORF">FHX39_003536</name>
</gene>
<sequence length="430" mass="45312">MRQQRFATGRRFIGVVVLAVTAGVLGTVPASATPVSVPAPVERLAEAAGHDLVAQKHDRAGERHALAIPGEDDEAWLDVDPGCATGTGKAKVAGYVYTPTKVKLDYVLTGTGLRKTGTVKTKADRPVSFSLPSVRTGSYHLTVALHGRTDLVADATFDVLPCVTVKASCRAVTFTNPAGNPAAYGLYRGHKKNQDFELDLAPGASLTVRADHSKIDYDLTSDDSGLGNGTIKVKQSCKHGAAQPDSHALQTTGYVGCAQSAAKADVQLGWSAQPSLKKLRFEVLDAQQAVVAKGTPKGGREKDLSLAAGSYTYRSYANGLAKPFEDVAFVVLGCVEITPRCEAIELRNPNPIGVVVELETAGDGDPDEDYVDPVTVGAGQTVTVPWQSTGAYAAAYLDDPTSLSQSYFLSLASPAPWDEDSPEIVVPQNC</sequence>
<accession>A0A7W5JZL3</accession>
<dbReference type="Proteomes" id="UP000565572">
    <property type="component" value="Unassembled WGS sequence"/>
</dbReference>
<dbReference type="AlphaFoldDB" id="A0A7W5JZL3"/>
<evidence type="ECO:0000313" key="2">
    <source>
        <dbReference type="Proteomes" id="UP000565572"/>
    </source>
</evidence>
<comment type="caution">
    <text evidence="1">The sequence shown here is derived from an EMBL/GenBank/DDBJ whole genome shotgun (WGS) entry which is preliminary data.</text>
</comment>
<protein>
    <submittedName>
        <fullName evidence="1">Uncharacterized protein</fullName>
    </submittedName>
</protein>
<reference evidence="1 2" key="1">
    <citation type="submission" date="2020-08" db="EMBL/GenBank/DDBJ databases">
        <title>Sequencing the genomes of 1000 actinobacteria strains.</title>
        <authorList>
            <person name="Klenk H.-P."/>
        </authorList>
    </citation>
    <scope>NUCLEOTIDE SEQUENCE [LARGE SCALE GENOMIC DNA]</scope>
    <source>
        <strain evidence="1 2">DSM 11053</strain>
    </source>
</reference>
<proteinExistence type="predicted"/>